<dbReference type="Proteomes" id="UP000593875">
    <property type="component" value="Chromosome"/>
</dbReference>
<dbReference type="KEGG" id="mlir:LPB04_10935"/>
<accession>A0A7L9U9I7</accession>
<gene>
    <name evidence="2" type="ORF">LPB04_10935</name>
</gene>
<evidence type="ECO:0000256" key="1">
    <source>
        <dbReference type="SAM" id="SignalP"/>
    </source>
</evidence>
<keyword evidence="3" id="KW-1185">Reference proteome</keyword>
<dbReference type="EMBL" id="CP062941">
    <property type="protein sequence ID" value="QOL51713.1"/>
    <property type="molecule type" value="Genomic_DNA"/>
</dbReference>
<dbReference type="Gene3D" id="2.60.40.2970">
    <property type="match status" value="1"/>
</dbReference>
<sequence length="163" mass="17707">MQRRLILLAALCAASLLPVFAGAAGEPTVSVKHSIDVVTPPGKVLVELTFINQGTMTVWIPRELATGKELTGPRFDVRDASGRPVPYTGKMVKRAALTGADYQPLEPGKMLMNTIDITHTYAFAKGRHNYNIGYTGPVLGDIRQLDKPTEFAARPVSFISNLK</sequence>
<feature type="signal peptide" evidence="1">
    <location>
        <begin position="1"/>
        <end position="23"/>
    </location>
</feature>
<keyword evidence="1" id="KW-0732">Signal</keyword>
<protein>
    <submittedName>
        <fullName evidence="2">Uncharacterized protein</fullName>
    </submittedName>
</protein>
<dbReference type="RefSeq" id="WP_193688686.1">
    <property type="nucleotide sequence ID" value="NZ_CP062941.1"/>
</dbReference>
<evidence type="ECO:0000313" key="2">
    <source>
        <dbReference type="EMBL" id="QOL51713.1"/>
    </source>
</evidence>
<evidence type="ECO:0000313" key="3">
    <source>
        <dbReference type="Proteomes" id="UP000593875"/>
    </source>
</evidence>
<dbReference type="AlphaFoldDB" id="A0A7L9U9I7"/>
<name>A0A7L9U9I7_9BURK</name>
<feature type="chain" id="PRO_5032893872" evidence="1">
    <location>
        <begin position="24"/>
        <end position="163"/>
    </location>
</feature>
<reference evidence="2 3" key="1">
    <citation type="submission" date="2020-10" db="EMBL/GenBank/DDBJ databases">
        <title>Genome sequencing of Massilia sp. LPB0304.</title>
        <authorList>
            <person name="Kim J."/>
        </authorList>
    </citation>
    <scope>NUCLEOTIDE SEQUENCE [LARGE SCALE GENOMIC DNA]</scope>
    <source>
        <strain evidence="2 3">LPB0304</strain>
    </source>
</reference>
<proteinExistence type="predicted"/>
<organism evidence="2 3">
    <name type="scientific">Massilia litorea</name>
    <dbReference type="NCBI Taxonomy" id="2769491"/>
    <lineage>
        <taxon>Bacteria</taxon>
        <taxon>Pseudomonadati</taxon>
        <taxon>Pseudomonadota</taxon>
        <taxon>Betaproteobacteria</taxon>
        <taxon>Burkholderiales</taxon>
        <taxon>Oxalobacteraceae</taxon>
        <taxon>Telluria group</taxon>
        <taxon>Massilia</taxon>
    </lineage>
</organism>